<evidence type="ECO:0000256" key="8">
    <source>
        <dbReference type="PIRSR" id="PIRSR605493-1"/>
    </source>
</evidence>
<proteinExistence type="inferred from homology"/>
<dbReference type="Gene3D" id="3.50.30.40">
    <property type="entry name" value="Ribonuclease E inhibitor RraA/RraA-like"/>
    <property type="match status" value="1"/>
</dbReference>
<sequence length="165" mass="17854">MKLKTADLSDAYNDILQYAEPIFRDYGGRKTFGGRITTVKCHEDNVLVKTALSEPGDSRVLVVDAGGSLRRGMLGDNLAEMASKNGWSGIIMYGCIRDSEDIAKIDVGVKALGTMPLKSIKKGQGDRDIIVKFAGATFRPGDYLYADVDGIVVSPKELCLPPPKL</sequence>
<dbReference type="InterPro" id="IPR010203">
    <property type="entry name" value="RraA"/>
</dbReference>
<evidence type="ECO:0000256" key="4">
    <source>
        <dbReference type="ARBA" id="ARBA00022723"/>
    </source>
</evidence>
<comment type="similarity">
    <text evidence="2 9">Belongs to the class II aldolase/RraA-like family.</text>
</comment>
<dbReference type="KEGG" id="nve:5504122"/>
<keyword evidence="4 8" id="KW-0479">Metal-binding</keyword>
<keyword evidence="11" id="KW-1185">Reference proteome</keyword>
<comment type="cofactor">
    <cofactor evidence="9">
        <name>a divalent metal cation</name>
        <dbReference type="ChEBI" id="CHEBI:60240"/>
    </cofactor>
</comment>
<evidence type="ECO:0000313" key="10">
    <source>
        <dbReference type="EMBL" id="EDO32968.1"/>
    </source>
</evidence>
<comment type="function">
    <text evidence="6 9">Catalyzes the aldol cleavage of 4-hydroxy-4-methyl-2-oxoglutarate (HMG) into 2 molecules of pyruvate. Also contains a secondary oxaloacetate (OAA) decarboxylase activity due to the common pyruvate enolate transition state formed following C-C bond cleavage in the retro-aldol and decarboxylation reactions.</text>
</comment>
<dbReference type="EC" id="4.1.1.112" evidence="9"/>
<dbReference type="Pfam" id="PF03737">
    <property type="entry name" value="RraA-like"/>
    <property type="match status" value="1"/>
</dbReference>
<feature type="binding site" evidence="8">
    <location>
        <begin position="75"/>
        <end position="78"/>
    </location>
    <ligand>
        <name>substrate</name>
    </ligand>
</feature>
<evidence type="ECO:0000256" key="2">
    <source>
        <dbReference type="ARBA" id="ARBA00008621"/>
    </source>
</evidence>
<comment type="subunit">
    <text evidence="3 9">Homotrimer.</text>
</comment>
<evidence type="ECO:0000256" key="9">
    <source>
        <dbReference type="RuleBase" id="RU004338"/>
    </source>
</evidence>
<evidence type="ECO:0000256" key="5">
    <source>
        <dbReference type="ARBA" id="ARBA00023239"/>
    </source>
</evidence>
<dbReference type="Proteomes" id="UP000001593">
    <property type="component" value="Unassembled WGS sequence"/>
</dbReference>
<dbReference type="GO" id="GO:0047443">
    <property type="term" value="F:4-hydroxy-4-methyl-2-oxoglutarate aldolase activity"/>
    <property type="evidence" value="ECO:0007669"/>
    <property type="project" value="UniProtKB-EC"/>
</dbReference>
<dbReference type="PANTHER" id="PTHR33254">
    <property type="entry name" value="4-HYDROXY-4-METHYL-2-OXOGLUTARATE ALDOLASE 3-RELATED"/>
    <property type="match status" value="1"/>
</dbReference>
<dbReference type="NCBIfam" id="TIGR01935">
    <property type="entry name" value="NOT-MenG"/>
    <property type="match status" value="1"/>
</dbReference>
<dbReference type="AlphaFoldDB" id="A7STJ3"/>
<evidence type="ECO:0000313" key="11">
    <source>
        <dbReference type="Proteomes" id="UP000001593"/>
    </source>
</evidence>
<dbReference type="GO" id="GO:0051252">
    <property type="term" value="P:regulation of RNA metabolic process"/>
    <property type="evidence" value="ECO:0007669"/>
    <property type="project" value="InterPro"/>
</dbReference>
<reference evidence="10 11" key="1">
    <citation type="journal article" date="2007" name="Science">
        <title>Sea anemone genome reveals ancestral eumetazoan gene repertoire and genomic organization.</title>
        <authorList>
            <person name="Putnam N.H."/>
            <person name="Srivastava M."/>
            <person name="Hellsten U."/>
            <person name="Dirks B."/>
            <person name="Chapman J."/>
            <person name="Salamov A."/>
            <person name="Terry A."/>
            <person name="Shapiro H."/>
            <person name="Lindquist E."/>
            <person name="Kapitonov V.V."/>
            <person name="Jurka J."/>
            <person name="Genikhovich G."/>
            <person name="Grigoriev I.V."/>
            <person name="Lucas S.M."/>
            <person name="Steele R.E."/>
            <person name="Finnerty J.R."/>
            <person name="Technau U."/>
            <person name="Martindale M.Q."/>
            <person name="Rokhsar D.S."/>
        </authorList>
    </citation>
    <scope>NUCLEOTIDE SEQUENCE [LARGE SCALE GENOMIC DNA]</scope>
    <source>
        <strain evidence="11">CH2 X CH6</strain>
    </source>
</reference>
<dbReference type="PANTHER" id="PTHR33254:SF4">
    <property type="entry name" value="4-HYDROXY-4-METHYL-2-OXOGLUTARATE ALDOLASE 3-RELATED"/>
    <property type="match status" value="1"/>
</dbReference>
<dbReference type="InParanoid" id="A7STJ3"/>
<dbReference type="GO" id="GO:0008428">
    <property type="term" value="F:ribonuclease inhibitor activity"/>
    <property type="evidence" value="ECO:0007669"/>
    <property type="project" value="InterPro"/>
</dbReference>
<protein>
    <recommendedName>
        <fullName evidence="9">4-hydroxy-4-methyl-2-oxoglutarate aldolase</fullName>
        <shortName evidence="9">HMG aldolase</shortName>
        <ecNumber evidence="9">4.1.1.112</ecNumber>
        <ecNumber evidence="9">4.1.3.17</ecNumber>
    </recommendedName>
    <alternativeName>
        <fullName evidence="9">Oxaloacetate decarboxylase</fullName>
    </alternativeName>
</protein>
<evidence type="ECO:0000256" key="7">
    <source>
        <dbReference type="ARBA" id="ARBA00047973"/>
    </source>
</evidence>
<accession>A7STJ3</accession>
<organism evidence="10 11">
    <name type="scientific">Nematostella vectensis</name>
    <name type="common">Starlet sea anemone</name>
    <dbReference type="NCBI Taxonomy" id="45351"/>
    <lineage>
        <taxon>Eukaryota</taxon>
        <taxon>Metazoa</taxon>
        <taxon>Cnidaria</taxon>
        <taxon>Anthozoa</taxon>
        <taxon>Hexacorallia</taxon>
        <taxon>Actiniaria</taxon>
        <taxon>Edwardsiidae</taxon>
        <taxon>Nematostella</taxon>
    </lineage>
</organism>
<dbReference type="NCBIfam" id="NF006875">
    <property type="entry name" value="PRK09372.1"/>
    <property type="match status" value="1"/>
</dbReference>
<dbReference type="SUPFAM" id="SSF89562">
    <property type="entry name" value="RraA-like"/>
    <property type="match status" value="1"/>
</dbReference>
<comment type="cofactor">
    <cofactor evidence="8">
        <name>Mg(2+)</name>
        <dbReference type="ChEBI" id="CHEBI:18420"/>
    </cofactor>
</comment>
<keyword evidence="5 9" id="KW-0456">Lyase</keyword>
<feature type="binding site" evidence="8">
    <location>
        <position position="98"/>
    </location>
    <ligand>
        <name>Mg(2+)</name>
        <dbReference type="ChEBI" id="CHEBI:18420"/>
    </ligand>
</feature>
<dbReference type="HOGENOM" id="CLU_072626_4_0_1"/>
<dbReference type="EMBL" id="DS469797">
    <property type="protein sequence ID" value="EDO32968.1"/>
    <property type="molecule type" value="Genomic_DNA"/>
</dbReference>
<dbReference type="EC" id="4.1.3.17" evidence="9"/>
<comment type="catalytic activity">
    <reaction evidence="7 9">
        <text>oxaloacetate + H(+) = pyruvate + CO2</text>
        <dbReference type="Rhea" id="RHEA:15641"/>
        <dbReference type="ChEBI" id="CHEBI:15361"/>
        <dbReference type="ChEBI" id="CHEBI:15378"/>
        <dbReference type="ChEBI" id="CHEBI:16452"/>
        <dbReference type="ChEBI" id="CHEBI:16526"/>
        <dbReference type="EC" id="4.1.1.112"/>
    </reaction>
</comment>
<dbReference type="GO" id="GO:0046872">
    <property type="term" value="F:metal ion binding"/>
    <property type="evidence" value="ECO:0007669"/>
    <property type="project" value="UniProtKB-KW"/>
</dbReference>
<evidence type="ECO:0000256" key="3">
    <source>
        <dbReference type="ARBA" id="ARBA00011233"/>
    </source>
</evidence>
<gene>
    <name evidence="10" type="ORF">NEMVEDRAFT_v1g131218</name>
</gene>
<dbReference type="eggNOG" id="ENOG502S32I">
    <property type="taxonomic scope" value="Eukaryota"/>
</dbReference>
<evidence type="ECO:0000256" key="6">
    <source>
        <dbReference type="ARBA" id="ARBA00025046"/>
    </source>
</evidence>
<dbReference type="OMA" id="RSCDTQF"/>
<feature type="binding site" evidence="8">
    <location>
        <position position="97"/>
    </location>
    <ligand>
        <name>substrate</name>
    </ligand>
</feature>
<dbReference type="InterPro" id="IPR036704">
    <property type="entry name" value="RraA/RraA-like_sf"/>
</dbReference>
<evidence type="ECO:0000256" key="1">
    <source>
        <dbReference type="ARBA" id="ARBA00001342"/>
    </source>
</evidence>
<dbReference type="OrthoDB" id="1476984at2759"/>
<keyword evidence="8" id="KW-0460">Magnesium</keyword>
<dbReference type="STRING" id="45351.A7STJ3"/>
<name>A7STJ3_NEMVE</name>
<comment type="catalytic activity">
    <reaction evidence="1 9">
        <text>4-hydroxy-4-methyl-2-oxoglutarate = 2 pyruvate</text>
        <dbReference type="Rhea" id="RHEA:22748"/>
        <dbReference type="ChEBI" id="CHEBI:15361"/>
        <dbReference type="ChEBI" id="CHEBI:58276"/>
        <dbReference type="EC" id="4.1.3.17"/>
    </reaction>
</comment>
<dbReference type="GO" id="GO:0008948">
    <property type="term" value="F:oxaloacetate decarboxylase activity"/>
    <property type="evidence" value="ECO:0007669"/>
    <property type="project" value="UniProtKB-EC"/>
</dbReference>
<dbReference type="CDD" id="cd16841">
    <property type="entry name" value="RraA_family"/>
    <property type="match status" value="1"/>
</dbReference>
<dbReference type="InterPro" id="IPR005493">
    <property type="entry name" value="RraA/RraA-like"/>
</dbReference>